<protein>
    <submittedName>
        <fullName evidence="1">Uncharacterized protein</fullName>
    </submittedName>
</protein>
<accession>A0A2P2PRY7</accession>
<dbReference type="EMBL" id="GGEC01076998">
    <property type="protein sequence ID" value="MBX57482.1"/>
    <property type="molecule type" value="Transcribed_RNA"/>
</dbReference>
<name>A0A2P2PRY7_RHIMU</name>
<sequence>MKSYPNRIRIQSLIVKD</sequence>
<evidence type="ECO:0000313" key="1">
    <source>
        <dbReference type="EMBL" id="MBX57482.1"/>
    </source>
</evidence>
<proteinExistence type="predicted"/>
<organism evidence="1">
    <name type="scientific">Rhizophora mucronata</name>
    <name type="common">Asiatic mangrove</name>
    <dbReference type="NCBI Taxonomy" id="61149"/>
    <lineage>
        <taxon>Eukaryota</taxon>
        <taxon>Viridiplantae</taxon>
        <taxon>Streptophyta</taxon>
        <taxon>Embryophyta</taxon>
        <taxon>Tracheophyta</taxon>
        <taxon>Spermatophyta</taxon>
        <taxon>Magnoliopsida</taxon>
        <taxon>eudicotyledons</taxon>
        <taxon>Gunneridae</taxon>
        <taxon>Pentapetalae</taxon>
        <taxon>rosids</taxon>
        <taxon>fabids</taxon>
        <taxon>Malpighiales</taxon>
        <taxon>Rhizophoraceae</taxon>
        <taxon>Rhizophora</taxon>
    </lineage>
</organism>
<dbReference type="AlphaFoldDB" id="A0A2P2PRY7"/>
<reference evidence="1" key="1">
    <citation type="submission" date="2018-02" db="EMBL/GenBank/DDBJ databases">
        <title>Rhizophora mucronata_Transcriptome.</title>
        <authorList>
            <person name="Meera S.P."/>
            <person name="Sreeshan A."/>
            <person name="Augustine A."/>
        </authorList>
    </citation>
    <scope>NUCLEOTIDE SEQUENCE</scope>
    <source>
        <tissue evidence="1">Leaf</tissue>
    </source>
</reference>